<dbReference type="FunFam" id="3.30.460.10:FF:000001">
    <property type="entry name" value="GTP pyrophosphokinase RelA"/>
    <property type="match status" value="1"/>
</dbReference>
<dbReference type="InterPro" id="IPR033655">
    <property type="entry name" value="TGS_RelA/SpoT"/>
</dbReference>
<dbReference type="InterPro" id="IPR012675">
    <property type="entry name" value="Beta-grasp_dom_sf"/>
</dbReference>
<evidence type="ECO:0000256" key="1">
    <source>
        <dbReference type="ARBA" id="ARBA00025704"/>
    </source>
</evidence>
<keyword evidence="7" id="KW-0378">Hydrolase</keyword>
<dbReference type="PANTHER" id="PTHR21262:SF31">
    <property type="entry name" value="GTP PYROPHOSPHOKINASE"/>
    <property type="match status" value="1"/>
</dbReference>
<dbReference type="PANTHER" id="PTHR21262">
    <property type="entry name" value="GUANOSINE-3',5'-BIS DIPHOSPHATE 3'-PYROPHOSPHOHYDROLASE"/>
    <property type="match status" value="1"/>
</dbReference>
<dbReference type="SUPFAM" id="SSF109604">
    <property type="entry name" value="HD-domain/PDEase-like"/>
    <property type="match status" value="1"/>
</dbReference>
<evidence type="ECO:0000256" key="3">
    <source>
        <dbReference type="ARBA" id="ARBA00056789"/>
    </source>
</evidence>
<dbReference type="InterPro" id="IPR006674">
    <property type="entry name" value="HD_domain"/>
</dbReference>
<comment type="similarity">
    <text evidence="4">Belongs to the relA/spoT family.</text>
</comment>
<dbReference type="EMBL" id="FO681348">
    <property type="protein sequence ID" value="CCV65830.1"/>
    <property type="molecule type" value="Genomic_DNA"/>
</dbReference>
<evidence type="ECO:0000259" key="6">
    <source>
        <dbReference type="PROSITE" id="PS51880"/>
    </source>
</evidence>
<dbReference type="HOGENOM" id="CLU_012300_3_0_14"/>
<dbReference type="STRING" id="61635.BN85308090"/>
<evidence type="ECO:0000256" key="4">
    <source>
        <dbReference type="RuleBase" id="RU003847"/>
    </source>
</evidence>
<dbReference type="CDD" id="cd00077">
    <property type="entry name" value="HDc"/>
    <property type="match status" value="1"/>
</dbReference>
<comment type="function">
    <text evidence="3">In eubacteria ppGpp (guanosine 3'-diphosphate 5'-diphosphate) is a mediator of the stringent response that coordinates a variety of cellular activities in response to changes in nutritional abundance. This enzyme catalyzes the degradation of ppGpp into GDP. It may also be capable of catalyzing the synthesis of ppGpp.</text>
</comment>
<dbReference type="Pfam" id="PF13291">
    <property type="entry name" value="ACT_4"/>
    <property type="match status" value="1"/>
</dbReference>
<dbReference type="CDD" id="cd05399">
    <property type="entry name" value="NT_Rel-Spo_like"/>
    <property type="match status" value="1"/>
</dbReference>
<dbReference type="FunFam" id="3.10.20.30:FF:000002">
    <property type="entry name" value="GTP pyrophosphokinase (RelA/SpoT)"/>
    <property type="match status" value="1"/>
</dbReference>
<keyword evidence="8" id="KW-1185">Reference proteome</keyword>
<dbReference type="Gene3D" id="3.30.460.10">
    <property type="entry name" value="Beta Polymerase, domain 2"/>
    <property type="match status" value="1"/>
</dbReference>
<protein>
    <recommendedName>
        <fullName evidence="2">Penta-phosphate guanosine-3'-pyrophosphohydrolase</fullName>
    </recommendedName>
</protein>
<evidence type="ECO:0000313" key="8">
    <source>
        <dbReference type="Proteomes" id="UP000032737"/>
    </source>
</evidence>
<proteinExistence type="inferred from homology"/>
<dbReference type="InterPro" id="IPR012676">
    <property type="entry name" value="TGS-like"/>
</dbReference>
<dbReference type="SMART" id="SM00954">
    <property type="entry name" value="RelA_SpoT"/>
    <property type="match status" value="1"/>
</dbReference>
<name>U4KNI1_9MOLU</name>
<dbReference type="GO" id="GO:0016787">
    <property type="term" value="F:hydrolase activity"/>
    <property type="evidence" value="ECO:0007669"/>
    <property type="project" value="UniProtKB-KW"/>
</dbReference>
<dbReference type="NCBIfam" id="TIGR00691">
    <property type="entry name" value="spoT_relA"/>
    <property type="match status" value="1"/>
</dbReference>
<dbReference type="RefSeq" id="WP_030004692.1">
    <property type="nucleotide sequence ID" value="NC_022549.1"/>
</dbReference>
<dbReference type="Gene3D" id="1.10.3210.10">
    <property type="entry name" value="Hypothetical protein af1432"/>
    <property type="match status" value="1"/>
</dbReference>
<dbReference type="Pfam" id="PF19296">
    <property type="entry name" value="RelA_AH_RIS"/>
    <property type="match status" value="1"/>
</dbReference>
<sequence>MTEIITFDRLIDQIKNYIHKEEDLKRIEAAYKLSFFQHEGQFRKSGEPYITHPLAVAHILAMLNAGPNTLVAALLHDLVEDTSTTLDDLKNQFGDDVKELVDGVTKISKISFNVEVSQADNHQKMLLAMSKDIRVILIKIADRLHNMRTIEAQSIEKQVKIATETLDIYAPLAHRLGLFIIKAELEDRCLKILNAPYYHRISNMIENQKNIRSKSIEDMITVINEELHANLKNTYKIFGRTKNIFSIYKKMVNQQKAFEDIYDILAIRIIVDKIETCYQVLGIIHANFIPIPKRFKDYIAVPKPNMYQSLHTTILSDDGAIYEIQIRTEEMDRIAEYGVAAHWAYKENKEYSKEKEQFEIAQKLKWYGELLKMTEDVDDNSSGANEFVETIKTDILEANVYVFTPKGQVIELNKGCTPIDFAYRIHSDIGNKAVGAMVNNKIVPLDYELETGDIVSIRTAKNSPGPSEDWIKIAKSAHARHKIKGFLNKQNRDQLFESGKNSVDREAAANKADLSKLDDEFVKKHFSKNMVLDLESLYIEVGKGILSPKTVIAKLIGKEIDKESILQRQLEKAQRILTTNHSTGVIVEGLNTPQIKIANCCLPVPGDHIVGYVTKGSGIAVHHEDCPNIKSLTENRLVDVYWASNITRKYPTRIKIMGINRENILSEIISTINSTNLTIAEINAISNQNLENITTLKLLTSTRQDLETAMVNLLKISDIYHIERKFT</sequence>
<dbReference type="InterPro" id="IPR004095">
    <property type="entry name" value="TGS"/>
</dbReference>
<reference evidence="7 8" key="1">
    <citation type="journal article" date="2013" name="J. Mol. Microbiol. Biotechnol.">
        <title>Analysis of the Complete Genomes of Acholeplasma brassicae , A. palmae and A. laidlawii and Their Comparison to the Obligate Parasites from ' Candidatus Phytoplasma'.</title>
        <authorList>
            <person name="Kube M."/>
            <person name="Siewert C."/>
            <person name="Migdoll A.M."/>
            <person name="Duduk B."/>
            <person name="Holz S."/>
            <person name="Rabus R."/>
            <person name="Seemuller E."/>
            <person name="Mitrovic J."/>
            <person name="Muller I."/>
            <person name="Buttner C."/>
            <person name="Reinhardt R."/>
        </authorList>
    </citation>
    <scope>NUCLEOTIDE SEQUENCE [LARGE SCALE GENOMIC DNA]</scope>
    <source>
        <strain evidence="8">0502</strain>
    </source>
</reference>
<dbReference type="Pfam" id="PF02824">
    <property type="entry name" value="TGS"/>
    <property type="match status" value="1"/>
</dbReference>
<dbReference type="FunFam" id="1.10.3210.10:FF:000001">
    <property type="entry name" value="GTP pyrophosphokinase RelA"/>
    <property type="match status" value="1"/>
</dbReference>
<dbReference type="Pfam" id="PF04607">
    <property type="entry name" value="RelA_SpoT"/>
    <property type="match status" value="1"/>
</dbReference>
<dbReference type="InterPro" id="IPR003607">
    <property type="entry name" value="HD/PDEase_dom"/>
</dbReference>
<dbReference type="GO" id="GO:0015969">
    <property type="term" value="P:guanosine tetraphosphate metabolic process"/>
    <property type="evidence" value="ECO:0007669"/>
    <property type="project" value="InterPro"/>
</dbReference>
<dbReference type="OrthoDB" id="9805041at2"/>
<dbReference type="Gene3D" id="3.10.20.30">
    <property type="match status" value="1"/>
</dbReference>
<dbReference type="Gene3D" id="3.30.70.260">
    <property type="match status" value="1"/>
</dbReference>
<dbReference type="InterPro" id="IPR002912">
    <property type="entry name" value="ACT_dom"/>
</dbReference>
<dbReference type="PROSITE" id="PS51880">
    <property type="entry name" value="TGS"/>
    <property type="match status" value="1"/>
</dbReference>
<dbReference type="InterPro" id="IPR004811">
    <property type="entry name" value="RelA/Spo_fam"/>
</dbReference>
<comment type="pathway">
    <text evidence="1">Purine metabolism.</text>
</comment>
<evidence type="ECO:0000256" key="2">
    <source>
        <dbReference type="ARBA" id="ARBA00041770"/>
    </source>
</evidence>
<gene>
    <name evidence="7" type="primary">spoT</name>
    <name evidence="7" type="ORF">BN85308090</name>
</gene>
<accession>U4KNI1</accession>
<dbReference type="InterPro" id="IPR007685">
    <property type="entry name" value="RelA_SpoT"/>
</dbReference>
<dbReference type="PROSITE" id="PS51831">
    <property type="entry name" value="HD"/>
    <property type="match status" value="1"/>
</dbReference>
<dbReference type="InterPro" id="IPR043519">
    <property type="entry name" value="NT_sf"/>
</dbReference>
<dbReference type="SMART" id="SM00471">
    <property type="entry name" value="HDc"/>
    <property type="match status" value="1"/>
</dbReference>
<dbReference type="KEGG" id="abra:BN85308090"/>
<evidence type="ECO:0000313" key="7">
    <source>
        <dbReference type="EMBL" id="CCV65830.1"/>
    </source>
</evidence>
<dbReference type="InterPro" id="IPR045600">
    <property type="entry name" value="RelA/SpoT_AH_RIS"/>
</dbReference>
<feature type="domain" description="HD" evidence="5">
    <location>
        <begin position="49"/>
        <end position="147"/>
    </location>
</feature>
<feature type="domain" description="TGS" evidence="6">
    <location>
        <begin position="396"/>
        <end position="459"/>
    </location>
</feature>
<dbReference type="AlphaFoldDB" id="U4KNI1"/>
<organism evidence="7 8">
    <name type="scientific">Acholeplasma brassicae</name>
    <dbReference type="NCBI Taxonomy" id="61635"/>
    <lineage>
        <taxon>Bacteria</taxon>
        <taxon>Bacillati</taxon>
        <taxon>Mycoplasmatota</taxon>
        <taxon>Mollicutes</taxon>
        <taxon>Acholeplasmatales</taxon>
        <taxon>Acholeplasmataceae</taxon>
        <taxon>Acholeplasma</taxon>
    </lineage>
</organism>
<evidence type="ECO:0000259" key="5">
    <source>
        <dbReference type="PROSITE" id="PS51831"/>
    </source>
</evidence>
<dbReference type="SUPFAM" id="SSF81301">
    <property type="entry name" value="Nucleotidyltransferase"/>
    <property type="match status" value="1"/>
</dbReference>
<dbReference type="Proteomes" id="UP000032737">
    <property type="component" value="Chromosome"/>
</dbReference>
<dbReference type="Pfam" id="PF13328">
    <property type="entry name" value="HD_4"/>
    <property type="match status" value="1"/>
</dbReference>
<dbReference type="SUPFAM" id="SSF81271">
    <property type="entry name" value="TGS-like"/>
    <property type="match status" value="1"/>
</dbReference>
<dbReference type="GO" id="GO:0005886">
    <property type="term" value="C:plasma membrane"/>
    <property type="evidence" value="ECO:0007669"/>
    <property type="project" value="TreeGrafter"/>
</dbReference>
<dbReference type="CDD" id="cd01668">
    <property type="entry name" value="TGS_RSH"/>
    <property type="match status" value="1"/>
</dbReference>